<dbReference type="KEGG" id="ruv:EC9_04420"/>
<name>A0A517LUI2_9BACT</name>
<evidence type="ECO:0008006" key="4">
    <source>
        <dbReference type="Google" id="ProtNLM"/>
    </source>
</evidence>
<dbReference type="InterPro" id="IPR006311">
    <property type="entry name" value="TAT_signal"/>
</dbReference>
<sequence length="467" mass="51633" precursor="true">MKLNMNRIDRRRFLRGTGLALALPMFGSLAAPVARGAAARANPKRLGCFYFPDGVPMPLAEDPAYQDWAWFPHRNGDDFTFTKCMQPLEPLRDEITVLSGFSHPKSRNSHGHNNADQFLTGAATGGGDMEYANTISLDQEYVKVVGDQTRFASLVMSTDGGTGTARGAHTISFDRNGRAIPAEHRPKQIFDMLFVKSDGDSARRLALSRSALDDMLVDARSLRKTLSSADQQNLDEYLDSVRQAEIKVEKAKRWINAPLPKIDGDHLNLELTTDEPREYLQTMFELIYLAFKTDSTRVATYQIGRENGVGRSDHLARAVGFNLAHSLSHETKNPGGWKNFAIYCQFLNEEYGRFIGKLKQTPEPAGTGTMLDNTLLLFGSASSAFHLSRNYPLILAGGKQMGFKHGQYIDHAGSNPQGGAWDGGQEPWQKKVTHEDTPLSNLFATMLQRLGSPTQAFADSTGTIDNI</sequence>
<protein>
    <recommendedName>
        <fullName evidence="4">DUF1552 domain-containing protein</fullName>
    </recommendedName>
</protein>
<evidence type="ECO:0000313" key="2">
    <source>
        <dbReference type="EMBL" id="QDS86282.1"/>
    </source>
</evidence>
<feature type="signal peptide" evidence="1">
    <location>
        <begin position="1"/>
        <end position="30"/>
    </location>
</feature>
<evidence type="ECO:0000313" key="3">
    <source>
        <dbReference type="Proteomes" id="UP000319557"/>
    </source>
</evidence>
<keyword evidence="1" id="KW-0732">Signal</keyword>
<dbReference type="RefSeq" id="WP_145341938.1">
    <property type="nucleotide sequence ID" value="NZ_CP036261.1"/>
</dbReference>
<dbReference type="InterPro" id="IPR011447">
    <property type="entry name" value="DUF1552"/>
</dbReference>
<dbReference type="Proteomes" id="UP000319557">
    <property type="component" value="Chromosome"/>
</dbReference>
<accession>A0A517LUI2</accession>
<gene>
    <name evidence="2" type="ORF">EC9_04420</name>
</gene>
<dbReference type="OrthoDB" id="9146593at2"/>
<dbReference type="AlphaFoldDB" id="A0A517LUI2"/>
<dbReference type="PROSITE" id="PS51318">
    <property type="entry name" value="TAT"/>
    <property type="match status" value="1"/>
</dbReference>
<dbReference type="Pfam" id="PF07586">
    <property type="entry name" value="HXXSHH"/>
    <property type="match status" value="1"/>
</dbReference>
<evidence type="ECO:0000256" key="1">
    <source>
        <dbReference type="SAM" id="SignalP"/>
    </source>
</evidence>
<dbReference type="EMBL" id="CP036261">
    <property type="protein sequence ID" value="QDS86282.1"/>
    <property type="molecule type" value="Genomic_DNA"/>
</dbReference>
<reference evidence="2 3" key="1">
    <citation type="submission" date="2019-02" db="EMBL/GenBank/DDBJ databases">
        <title>Deep-cultivation of Planctomycetes and their phenomic and genomic characterization uncovers novel biology.</title>
        <authorList>
            <person name="Wiegand S."/>
            <person name="Jogler M."/>
            <person name="Boedeker C."/>
            <person name="Pinto D."/>
            <person name="Vollmers J."/>
            <person name="Rivas-Marin E."/>
            <person name="Kohn T."/>
            <person name="Peeters S.H."/>
            <person name="Heuer A."/>
            <person name="Rast P."/>
            <person name="Oberbeckmann S."/>
            <person name="Bunk B."/>
            <person name="Jeske O."/>
            <person name="Meyerdierks A."/>
            <person name="Storesund J.E."/>
            <person name="Kallscheuer N."/>
            <person name="Luecker S."/>
            <person name="Lage O.M."/>
            <person name="Pohl T."/>
            <person name="Merkel B.J."/>
            <person name="Hornburger P."/>
            <person name="Mueller R.-W."/>
            <person name="Bruemmer F."/>
            <person name="Labrenz M."/>
            <person name="Spormann A.M."/>
            <person name="Op den Camp H."/>
            <person name="Overmann J."/>
            <person name="Amann R."/>
            <person name="Jetten M.S.M."/>
            <person name="Mascher T."/>
            <person name="Medema M.H."/>
            <person name="Devos D.P."/>
            <person name="Kaster A.-K."/>
            <person name="Ovreas L."/>
            <person name="Rohde M."/>
            <person name="Galperin M.Y."/>
            <person name="Jogler C."/>
        </authorList>
    </citation>
    <scope>NUCLEOTIDE SEQUENCE [LARGE SCALE GENOMIC DNA]</scope>
    <source>
        <strain evidence="2 3">EC9</strain>
    </source>
</reference>
<feature type="chain" id="PRO_5021883890" description="DUF1552 domain-containing protein" evidence="1">
    <location>
        <begin position="31"/>
        <end position="467"/>
    </location>
</feature>
<proteinExistence type="predicted"/>
<keyword evidence="3" id="KW-1185">Reference proteome</keyword>
<organism evidence="2 3">
    <name type="scientific">Rosistilla ulvae</name>
    <dbReference type="NCBI Taxonomy" id="1930277"/>
    <lineage>
        <taxon>Bacteria</taxon>
        <taxon>Pseudomonadati</taxon>
        <taxon>Planctomycetota</taxon>
        <taxon>Planctomycetia</taxon>
        <taxon>Pirellulales</taxon>
        <taxon>Pirellulaceae</taxon>
        <taxon>Rosistilla</taxon>
    </lineage>
</organism>